<gene>
    <name evidence="1" type="ORF">GOP47_0014389</name>
</gene>
<evidence type="ECO:0000313" key="1">
    <source>
        <dbReference type="EMBL" id="KAI5070046.1"/>
    </source>
</evidence>
<evidence type="ECO:0000313" key="2">
    <source>
        <dbReference type="Proteomes" id="UP000886520"/>
    </source>
</evidence>
<proteinExistence type="predicted"/>
<protein>
    <submittedName>
        <fullName evidence="1">Uncharacterized protein</fullName>
    </submittedName>
</protein>
<accession>A0A9D4ZET5</accession>
<sequence>MSKDHLTLVYPGPVEFPMMYFKLHAEEGCANSCTIFKNGVAVINGEVGGVNWVGNSKIPRMIIIDPKDIIKESEWSFELKEVVSMKRILEF</sequence>
<keyword evidence="2" id="KW-1185">Reference proteome</keyword>
<organism evidence="1 2">
    <name type="scientific">Adiantum capillus-veneris</name>
    <name type="common">Maidenhair fern</name>
    <dbReference type="NCBI Taxonomy" id="13818"/>
    <lineage>
        <taxon>Eukaryota</taxon>
        <taxon>Viridiplantae</taxon>
        <taxon>Streptophyta</taxon>
        <taxon>Embryophyta</taxon>
        <taxon>Tracheophyta</taxon>
        <taxon>Polypodiopsida</taxon>
        <taxon>Polypodiidae</taxon>
        <taxon>Polypodiales</taxon>
        <taxon>Pteridineae</taxon>
        <taxon>Pteridaceae</taxon>
        <taxon>Vittarioideae</taxon>
        <taxon>Adiantum</taxon>
    </lineage>
</organism>
<name>A0A9D4ZET5_ADICA</name>
<comment type="caution">
    <text evidence="1">The sequence shown here is derived from an EMBL/GenBank/DDBJ whole genome shotgun (WGS) entry which is preliminary data.</text>
</comment>
<reference evidence="1" key="1">
    <citation type="submission" date="2021-01" db="EMBL/GenBank/DDBJ databases">
        <title>Adiantum capillus-veneris genome.</title>
        <authorList>
            <person name="Fang Y."/>
            <person name="Liao Q."/>
        </authorList>
    </citation>
    <scope>NUCLEOTIDE SEQUENCE</scope>
    <source>
        <strain evidence="1">H3</strain>
        <tissue evidence="1">Leaf</tissue>
    </source>
</reference>
<dbReference type="EMBL" id="JABFUD020000014">
    <property type="protein sequence ID" value="KAI5070046.1"/>
    <property type="molecule type" value="Genomic_DNA"/>
</dbReference>
<dbReference type="Proteomes" id="UP000886520">
    <property type="component" value="Chromosome 14"/>
</dbReference>
<dbReference type="AlphaFoldDB" id="A0A9D4ZET5"/>